<reference evidence="2" key="1">
    <citation type="journal article" date="2014" name="Int. J. Syst. Evol. Microbiol.">
        <title>Complete genome sequence of Corynebacterium casei LMG S-19264T (=DSM 44701T), isolated from a smear-ripened cheese.</title>
        <authorList>
            <consortium name="US DOE Joint Genome Institute (JGI-PGF)"/>
            <person name="Walter F."/>
            <person name="Albersmeier A."/>
            <person name="Kalinowski J."/>
            <person name="Ruckert C."/>
        </authorList>
    </citation>
    <scope>NUCLEOTIDE SEQUENCE</scope>
    <source>
        <strain evidence="2">JCM 31740</strain>
    </source>
</reference>
<dbReference type="GeneID" id="38666765"/>
<organism evidence="1 3">
    <name type="scientific">Sulfodiicoccus acidiphilus</name>
    <dbReference type="NCBI Taxonomy" id="1670455"/>
    <lineage>
        <taxon>Archaea</taxon>
        <taxon>Thermoproteota</taxon>
        <taxon>Thermoprotei</taxon>
        <taxon>Sulfolobales</taxon>
        <taxon>Sulfolobaceae</taxon>
        <taxon>Sulfodiicoccus</taxon>
    </lineage>
</organism>
<keyword evidence="3" id="KW-1185">Reference proteome</keyword>
<evidence type="ECO:0008006" key="4">
    <source>
        <dbReference type="Google" id="ProtNLM"/>
    </source>
</evidence>
<proteinExistence type="predicted"/>
<dbReference type="AlphaFoldDB" id="A0A348B3W3"/>
<dbReference type="KEGG" id="sacd:HS1genome_1254"/>
<dbReference type="RefSeq" id="WP_126450076.1">
    <property type="nucleotide sequence ID" value="NZ_AP018553.1"/>
</dbReference>
<evidence type="ECO:0000313" key="2">
    <source>
        <dbReference type="EMBL" id="GGT88389.1"/>
    </source>
</evidence>
<accession>A0A348B3W3</accession>
<reference evidence="2" key="4">
    <citation type="submission" date="2020-09" db="EMBL/GenBank/DDBJ databases">
        <authorList>
            <person name="Sun Q."/>
            <person name="Ohkuma M."/>
        </authorList>
    </citation>
    <scope>NUCLEOTIDE SEQUENCE</scope>
    <source>
        <strain evidence="2">JCM 31740</strain>
    </source>
</reference>
<dbReference type="Proteomes" id="UP000616143">
    <property type="component" value="Unassembled WGS sequence"/>
</dbReference>
<gene>
    <name evidence="2" type="ORF">GCM10007116_02980</name>
    <name evidence="1" type="ORF">HS1genome_1254</name>
</gene>
<reference evidence="3" key="2">
    <citation type="submission" date="2018-04" db="EMBL/GenBank/DDBJ databases">
        <title>Complete genome sequence of Sulfodiicoccus acidiphilus strain HS-1.</title>
        <authorList>
            <person name="Sakai H.D."/>
            <person name="Kurosawa N."/>
        </authorList>
    </citation>
    <scope>NUCLEOTIDE SEQUENCE [LARGE SCALE GENOMIC DNA]</scope>
    <source>
        <strain evidence="3">HS-1</strain>
    </source>
</reference>
<evidence type="ECO:0000313" key="3">
    <source>
        <dbReference type="Proteomes" id="UP000276741"/>
    </source>
</evidence>
<name>A0A348B3W3_9CREN</name>
<sequence length="131" mass="14916">MYRFSVSRKFNCDSNSLWLKVKDIDSVTKYWRGLRSVKKIQGDLFEVRFAFPASGIVNIKAEEEARTLTFTYIKGPFRGTNEVHVGDGEITSSWEVEFNGLYKLIARSNVQHFSTGASHALQRLVEECGSD</sequence>
<dbReference type="Proteomes" id="UP000276741">
    <property type="component" value="Chromosome"/>
</dbReference>
<protein>
    <recommendedName>
        <fullName evidence="4">SRPBCC family protein</fullName>
    </recommendedName>
</protein>
<dbReference type="OrthoDB" id="7914at2157"/>
<dbReference type="SUPFAM" id="SSF55961">
    <property type="entry name" value="Bet v1-like"/>
    <property type="match status" value="1"/>
</dbReference>
<reference evidence="1" key="3">
    <citation type="journal article" date="2019" name="BMC Res. Notes">
        <title>Complete genome sequence of the Sulfodiicoccus acidiphilus strain HS-1T, the first crenarchaeon that lacks polB3, isolated from an acidic hot spring in Ohwaku-dani, Hakone, Japan.</title>
        <authorList>
            <person name="Sakai H.D."/>
            <person name="Kurosawa N."/>
        </authorList>
    </citation>
    <scope>NUCLEOTIDE SEQUENCE</scope>
    <source>
        <strain evidence="1">HS-1</strain>
    </source>
</reference>
<dbReference type="EMBL" id="BMQS01000002">
    <property type="protein sequence ID" value="GGT88389.1"/>
    <property type="molecule type" value="Genomic_DNA"/>
</dbReference>
<dbReference type="EMBL" id="AP018553">
    <property type="protein sequence ID" value="BBD72865.1"/>
    <property type="molecule type" value="Genomic_DNA"/>
</dbReference>
<evidence type="ECO:0000313" key="1">
    <source>
        <dbReference type="EMBL" id="BBD72865.1"/>
    </source>
</evidence>